<reference evidence="2 3" key="1">
    <citation type="submission" date="2019-05" db="EMBL/GenBank/DDBJ databases">
        <title>Genome-based reclassification of Lactobacillus casei as Lactobacillus casei subsp. casei. subsp.nov., description of Lactobacillus casei subsp. zeae subsp. nov., and emended description of Lactobacillus casei.</title>
        <authorList>
            <person name="Huang C.-H."/>
        </authorList>
    </citation>
    <scope>NUCLEOTIDE SEQUENCE [LARGE SCALE GENOMIC DNA]</scope>
    <source>
        <strain evidence="2 3">CRBIP24.58</strain>
    </source>
</reference>
<sequence length="230" mass="26494">MCQRRKTMGLFDRFKKQTEPTNFFKGPRNEKGFQQVIDWLKQANEIILVLSHDRKMKIGKDGQGALFLNAYTDVSQIQPMLKKGDVIATMTFEGLQRIFEENGDLSYLWLNPHSDSAQVYRSLFTPRHTFSEGEAINIGLPATPPKPIIDLLEDYARRDSGVAAIYFGLMQSNNEFSYLVYIDSPNNHEIVAKLGPQIKALYQSNNILYPVDFTYENFMDDAKYLIYQQV</sequence>
<dbReference type="EMBL" id="VBWN01000004">
    <property type="protein sequence ID" value="TLF42173.1"/>
    <property type="molecule type" value="Genomic_DNA"/>
</dbReference>
<dbReference type="Pfam" id="PF14581">
    <property type="entry name" value="SseB_C"/>
    <property type="match status" value="1"/>
</dbReference>
<evidence type="ECO:0000259" key="1">
    <source>
        <dbReference type="Pfam" id="PF14581"/>
    </source>
</evidence>
<gene>
    <name evidence="2" type="ORF">FEI14_07760</name>
</gene>
<organism evidence="2 3">
    <name type="scientific">Lacticaseibacillus zeae</name>
    <name type="common">Lactobacillus zeae</name>
    <dbReference type="NCBI Taxonomy" id="57037"/>
    <lineage>
        <taxon>Bacteria</taxon>
        <taxon>Bacillati</taxon>
        <taxon>Bacillota</taxon>
        <taxon>Bacilli</taxon>
        <taxon>Lactobacillales</taxon>
        <taxon>Lactobacillaceae</taxon>
        <taxon>Lacticaseibacillus</taxon>
    </lineage>
</organism>
<protein>
    <submittedName>
        <fullName evidence="2">Enhanced serine sensitivity protein SseB</fullName>
    </submittedName>
</protein>
<dbReference type="InterPro" id="IPR027945">
    <property type="entry name" value="SseB_C"/>
</dbReference>
<evidence type="ECO:0000313" key="3">
    <source>
        <dbReference type="Proteomes" id="UP000307781"/>
    </source>
</evidence>
<dbReference type="Proteomes" id="UP000307781">
    <property type="component" value="Unassembled WGS sequence"/>
</dbReference>
<name>A0A5R8LY10_LACZE</name>
<dbReference type="AlphaFoldDB" id="A0A5R8LY10"/>
<accession>A0A5R8LY10</accession>
<proteinExistence type="predicted"/>
<feature type="domain" description="SseB protein C-terminal" evidence="1">
    <location>
        <begin position="132"/>
        <end position="203"/>
    </location>
</feature>
<evidence type="ECO:0000313" key="2">
    <source>
        <dbReference type="EMBL" id="TLF42173.1"/>
    </source>
</evidence>
<comment type="caution">
    <text evidence="2">The sequence shown here is derived from an EMBL/GenBank/DDBJ whole genome shotgun (WGS) entry which is preliminary data.</text>
</comment>